<proteinExistence type="predicted"/>
<keyword evidence="3" id="KW-1185">Reference proteome</keyword>
<sequence length="83" mass="9528">MPWNPGCGFRNRDSHVGTLTLPRHSRVSPAVWSIIRSSFRLGALVRLRFSVPPQREQFPELGSQEERQQDQLRSTGGYLVHWG</sequence>
<gene>
    <name evidence="2" type="ORF">M5D96_002824</name>
</gene>
<feature type="region of interest" description="Disordered" evidence="1">
    <location>
        <begin position="56"/>
        <end position="83"/>
    </location>
</feature>
<dbReference type="AlphaFoldDB" id="A0A9P9Z1H4"/>
<evidence type="ECO:0000256" key="1">
    <source>
        <dbReference type="SAM" id="MobiDB-lite"/>
    </source>
</evidence>
<evidence type="ECO:0000313" key="3">
    <source>
        <dbReference type="Proteomes" id="UP001059596"/>
    </source>
</evidence>
<dbReference type="EMBL" id="JAMKOV010000001">
    <property type="protein sequence ID" value="KAI8046613.1"/>
    <property type="molecule type" value="Genomic_DNA"/>
</dbReference>
<dbReference type="Proteomes" id="UP001059596">
    <property type="component" value="Chromosome 3R"/>
</dbReference>
<name>A0A9P9Z1H4_9MUSC</name>
<accession>A0A9P9Z1H4</accession>
<comment type="caution">
    <text evidence="2">The sequence shown here is derived from an EMBL/GenBank/DDBJ whole genome shotgun (WGS) entry which is preliminary data.</text>
</comment>
<organism evidence="2 3">
    <name type="scientific">Drosophila gunungcola</name>
    <name type="common">fruit fly</name>
    <dbReference type="NCBI Taxonomy" id="103775"/>
    <lineage>
        <taxon>Eukaryota</taxon>
        <taxon>Metazoa</taxon>
        <taxon>Ecdysozoa</taxon>
        <taxon>Arthropoda</taxon>
        <taxon>Hexapoda</taxon>
        <taxon>Insecta</taxon>
        <taxon>Pterygota</taxon>
        <taxon>Neoptera</taxon>
        <taxon>Endopterygota</taxon>
        <taxon>Diptera</taxon>
        <taxon>Brachycera</taxon>
        <taxon>Muscomorpha</taxon>
        <taxon>Ephydroidea</taxon>
        <taxon>Drosophilidae</taxon>
        <taxon>Drosophila</taxon>
        <taxon>Sophophora</taxon>
    </lineage>
</organism>
<reference evidence="2" key="1">
    <citation type="journal article" date="2023" name="Genome Biol. Evol.">
        <title>Long-read-based Genome Assembly of Drosophila gunungcola Reveals Fewer Chemosensory Genes in Flower-breeding Species.</title>
        <authorList>
            <person name="Negi A."/>
            <person name="Liao B.Y."/>
            <person name="Yeh S.D."/>
        </authorList>
    </citation>
    <scope>NUCLEOTIDE SEQUENCE</scope>
    <source>
        <strain evidence="2">Sukarami</strain>
    </source>
</reference>
<protein>
    <submittedName>
        <fullName evidence="2">Uncharacterized protein</fullName>
    </submittedName>
</protein>
<evidence type="ECO:0000313" key="2">
    <source>
        <dbReference type="EMBL" id="KAI8046613.1"/>
    </source>
</evidence>